<accession>A0A075X8R1</accession>
<dbReference type="EMBL" id="KM065745">
    <property type="protein sequence ID" value="AIH15781.1"/>
    <property type="molecule type" value="Genomic_DNA"/>
</dbReference>
<proteinExistence type="predicted"/>
<protein>
    <submittedName>
        <fullName evidence="1">Uncharacterized protein</fullName>
    </submittedName>
</protein>
<organism evidence="1">
    <name type="scientific">Ochrobactrum sp. SJY1</name>
    <dbReference type="NCBI Taxonomy" id="1526653"/>
    <lineage>
        <taxon>Bacteria</taxon>
        <taxon>Pseudomonadati</taxon>
        <taxon>Pseudomonadota</taxon>
        <taxon>Alphaproteobacteria</taxon>
        <taxon>Hyphomicrobiales</taxon>
        <taxon>Brucellaceae</taxon>
        <taxon>Brucella/Ochrobactrum group</taxon>
        <taxon>Ochrobactrum</taxon>
    </lineage>
</organism>
<dbReference type="AlphaFoldDB" id="A0A075X8R1"/>
<name>A0A075X8R1_9HYPH</name>
<evidence type="ECO:0000313" key="1">
    <source>
        <dbReference type="EMBL" id="AIH15781.1"/>
    </source>
</evidence>
<reference evidence="1" key="1">
    <citation type="journal article" date="2015" name="Appl. Environ. Microbiol.">
        <title>Molecular mechanism of nicotine degradation by a newly isolated strain, Ochrobactrum sp. strain SJY1.</title>
        <authorList>
            <person name="Yu H."/>
            <person name="Tang H."/>
            <person name="Zhu X."/>
            <person name="Li Y."/>
            <person name="Xu P."/>
        </authorList>
    </citation>
    <scope>NUCLEOTIDE SEQUENCE</scope>
    <source>
        <strain evidence="1">SJY1</strain>
    </source>
</reference>
<sequence>MLRLAKEPFDCVALPHRGFREAVGGSAFRPDEDAAIGEVDRVPQRGVASALAVPSGQSRERVSLPLAG</sequence>